<dbReference type="Proteomes" id="UP000009234">
    <property type="component" value="Chromosome"/>
</dbReference>
<evidence type="ECO:0000313" key="3">
    <source>
        <dbReference type="Proteomes" id="UP000009234"/>
    </source>
</evidence>
<dbReference type="RefSeq" id="WP_013840726.1">
    <property type="nucleotide sequence ID" value="NC_015589.1"/>
</dbReference>
<reference evidence="3" key="1">
    <citation type="submission" date="2011-05" db="EMBL/GenBank/DDBJ databases">
        <title>Complete sequence of Desulfotomaculum ruminis DSM 2154.</title>
        <authorList>
            <person name="Lucas S."/>
            <person name="Copeland A."/>
            <person name="Lapidus A."/>
            <person name="Cheng J.-F."/>
            <person name="Goodwin L."/>
            <person name="Pitluck S."/>
            <person name="Lu M."/>
            <person name="Detter J.C."/>
            <person name="Han C."/>
            <person name="Tapia R."/>
            <person name="Land M."/>
            <person name="Hauser L."/>
            <person name="Kyrpides N."/>
            <person name="Ivanova N."/>
            <person name="Mikhailova N."/>
            <person name="Pagani I."/>
            <person name="Stams A.J.M."/>
            <person name="Plugge C.M."/>
            <person name="Muyzer G."/>
            <person name="Kuever J."/>
            <person name="Parshina S.N."/>
            <person name="Ivanova A.E."/>
            <person name="Nazina T.N."/>
            <person name="Brambilla E."/>
            <person name="Spring S."/>
            <person name="Klenk H.-P."/>
            <person name="Woyke T."/>
        </authorList>
    </citation>
    <scope>NUCLEOTIDE SEQUENCE [LARGE SCALE GENOMIC DNA]</scope>
    <source>
        <strain evidence="3">ATCC 23193 / DSM 2154 / NCIB 8452 / DL</strain>
    </source>
</reference>
<sequence>MKKIQDIKFGLEYKMAQKIQEVREAFKNQKGITIMEMLTILGLCIILIGATYGVAKPVITEWWNDKVMPYWE</sequence>
<dbReference type="EMBL" id="CP002780">
    <property type="protein sequence ID" value="AEG58952.1"/>
    <property type="molecule type" value="Genomic_DNA"/>
</dbReference>
<dbReference type="STRING" id="696281.Desru_0667"/>
<dbReference type="HOGENOM" id="CLU_2715841_0_0_9"/>
<keyword evidence="1" id="KW-0472">Membrane</keyword>
<feature type="transmembrane region" description="Helical" evidence="1">
    <location>
        <begin position="37"/>
        <end position="55"/>
    </location>
</feature>
<keyword evidence="1" id="KW-0812">Transmembrane</keyword>
<keyword evidence="1" id="KW-1133">Transmembrane helix</keyword>
<accession>F6DTD5</accession>
<organism evidence="2 3">
    <name type="scientific">Desulforamulus ruminis (strain ATCC 23193 / DSM 2154 / NCIMB 8452 / DL)</name>
    <name type="common">Desulfotomaculum ruminis</name>
    <dbReference type="NCBI Taxonomy" id="696281"/>
    <lineage>
        <taxon>Bacteria</taxon>
        <taxon>Bacillati</taxon>
        <taxon>Bacillota</taxon>
        <taxon>Clostridia</taxon>
        <taxon>Eubacteriales</taxon>
        <taxon>Peptococcaceae</taxon>
        <taxon>Desulforamulus</taxon>
    </lineage>
</organism>
<dbReference type="KEGG" id="dru:Desru_0667"/>
<reference evidence="2 3" key="2">
    <citation type="journal article" date="2012" name="Stand. Genomic Sci.">
        <title>Complete genome sequence of the sulfate-reducing firmicute Desulfotomaculum ruminis type strain (DL(T)).</title>
        <authorList>
            <person name="Spring S."/>
            <person name="Visser M."/>
            <person name="Lu M."/>
            <person name="Copeland A."/>
            <person name="Lapidus A."/>
            <person name="Lucas S."/>
            <person name="Cheng J.F."/>
            <person name="Han C."/>
            <person name="Tapia R."/>
            <person name="Goodwin L.A."/>
            <person name="Pitluck S."/>
            <person name="Ivanova N."/>
            <person name="Land M."/>
            <person name="Hauser L."/>
            <person name="Larimer F."/>
            <person name="Rohde M."/>
            <person name="Goker M."/>
            <person name="Detter J.C."/>
            <person name="Kyrpides N.C."/>
            <person name="Woyke T."/>
            <person name="Schaap P.J."/>
            <person name="Plugge C.M."/>
            <person name="Muyzer G."/>
            <person name="Kuever J."/>
            <person name="Pereira I.A."/>
            <person name="Parshina S.N."/>
            <person name="Bernier-Latmani R."/>
            <person name="Stams A.J."/>
            <person name="Klenk H.P."/>
        </authorList>
    </citation>
    <scope>NUCLEOTIDE SEQUENCE [LARGE SCALE GENOMIC DNA]</scope>
    <source>
        <strain evidence="3">ATCC 23193 / DSM 2154 / NCIB 8452 / DL</strain>
    </source>
</reference>
<name>F6DTD5_DESRL</name>
<keyword evidence="3" id="KW-1185">Reference proteome</keyword>
<evidence type="ECO:0000256" key="1">
    <source>
        <dbReference type="SAM" id="Phobius"/>
    </source>
</evidence>
<protein>
    <submittedName>
        <fullName evidence="2">Uncharacterized protein</fullName>
    </submittedName>
</protein>
<gene>
    <name evidence="2" type="ordered locus">Desru_0667</name>
</gene>
<evidence type="ECO:0000313" key="2">
    <source>
        <dbReference type="EMBL" id="AEG58952.1"/>
    </source>
</evidence>
<dbReference type="AlphaFoldDB" id="F6DTD5"/>
<proteinExistence type="predicted"/>